<accession>U1RM00</accession>
<feature type="region of interest" description="Disordered" evidence="1">
    <location>
        <begin position="27"/>
        <end position="51"/>
    </location>
</feature>
<evidence type="ECO:0000256" key="1">
    <source>
        <dbReference type="SAM" id="MobiDB-lite"/>
    </source>
</evidence>
<gene>
    <name evidence="2" type="ORF">HMPREF1549_01431</name>
</gene>
<protein>
    <submittedName>
        <fullName evidence="2">Uncharacterized protein</fullName>
    </submittedName>
</protein>
<organism evidence="2 3">
    <name type="scientific">Actinomyces johnsonii F0510</name>
    <dbReference type="NCBI Taxonomy" id="1227262"/>
    <lineage>
        <taxon>Bacteria</taxon>
        <taxon>Bacillati</taxon>
        <taxon>Actinomycetota</taxon>
        <taxon>Actinomycetes</taxon>
        <taxon>Actinomycetales</taxon>
        <taxon>Actinomycetaceae</taxon>
        <taxon>Actinomyces</taxon>
    </lineage>
</organism>
<dbReference type="Proteomes" id="UP000016498">
    <property type="component" value="Unassembled WGS sequence"/>
</dbReference>
<proteinExistence type="predicted"/>
<dbReference type="AlphaFoldDB" id="U1RM00"/>
<sequence length="51" mass="5525">MAKMLVTNEMLVNNVLLAMSVSGHLQCREGGRHHSRDPVGRHSRSAPSSVA</sequence>
<comment type="caution">
    <text evidence="2">The sequence shown here is derived from an EMBL/GenBank/DDBJ whole genome shotgun (WGS) entry which is preliminary data.</text>
</comment>
<evidence type="ECO:0000313" key="3">
    <source>
        <dbReference type="Proteomes" id="UP000016498"/>
    </source>
</evidence>
<name>U1RM00_9ACTO</name>
<reference evidence="2 3" key="1">
    <citation type="submission" date="2013-06" db="EMBL/GenBank/DDBJ databases">
        <authorList>
            <person name="Weinstock G."/>
            <person name="Sodergren E."/>
            <person name="Lobos E.A."/>
            <person name="Fulton L."/>
            <person name="Fulton R."/>
            <person name="Courtney L."/>
            <person name="Fronick C."/>
            <person name="O'Laughlin M."/>
            <person name="Godfrey J."/>
            <person name="Wilson R.M."/>
            <person name="Miner T."/>
            <person name="Farmer C."/>
            <person name="Delehaunty K."/>
            <person name="Cordes M."/>
            <person name="Minx P."/>
            <person name="Tomlinson C."/>
            <person name="Chen J."/>
            <person name="Wollam A."/>
            <person name="Pepin K.H."/>
            <person name="Bhonagiri V."/>
            <person name="Zhang X."/>
            <person name="Warren W."/>
            <person name="Mitreva M."/>
            <person name="Mardis E.R."/>
            <person name="Wilson R.K."/>
        </authorList>
    </citation>
    <scope>NUCLEOTIDE SEQUENCE [LARGE SCALE GENOMIC DNA]</scope>
    <source>
        <strain evidence="2 3">F0510</strain>
    </source>
</reference>
<dbReference type="EMBL" id="AWSD01000148">
    <property type="protein sequence ID" value="ERH19472.1"/>
    <property type="molecule type" value="Genomic_DNA"/>
</dbReference>
<dbReference type="HOGENOM" id="CLU_3094663_0_0_11"/>
<evidence type="ECO:0000313" key="2">
    <source>
        <dbReference type="EMBL" id="ERH19472.1"/>
    </source>
</evidence>
<feature type="compositionally biased region" description="Basic and acidic residues" evidence="1">
    <location>
        <begin position="27"/>
        <end position="40"/>
    </location>
</feature>